<keyword evidence="2" id="KW-1185">Reference proteome</keyword>
<comment type="caution">
    <text evidence="1">The sequence shown here is derived from an EMBL/GenBank/DDBJ whole genome shotgun (WGS) entry which is preliminary data.</text>
</comment>
<dbReference type="Proteomes" id="UP001163321">
    <property type="component" value="Chromosome 5"/>
</dbReference>
<name>A0ACC0VX75_9STRA</name>
<gene>
    <name evidence="1" type="ORF">PsorP6_008769</name>
</gene>
<accession>A0ACC0VX75</accession>
<dbReference type="EMBL" id="CM047584">
    <property type="protein sequence ID" value="KAI9911123.1"/>
    <property type="molecule type" value="Genomic_DNA"/>
</dbReference>
<organism evidence="1 2">
    <name type="scientific">Peronosclerospora sorghi</name>
    <dbReference type="NCBI Taxonomy" id="230839"/>
    <lineage>
        <taxon>Eukaryota</taxon>
        <taxon>Sar</taxon>
        <taxon>Stramenopiles</taxon>
        <taxon>Oomycota</taxon>
        <taxon>Peronosporomycetes</taxon>
        <taxon>Peronosporales</taxon>
        <taxon>Peronosporaceae</taxon>
        <taxon>Peronosclerospora</taxon>
    </lineage>
</organism>
<proteinExistence type="predicted"/>
<evidence type="ECO:0000313" key="1">
    <source>
        <dbReference type="EMBL" id="KAI9911123.1"/>
    </source>
</evidence>
<reference evidence="1 2" key="1">
    <citation type="journal article" date="2022" name="bioRxiv">
        <title>The genome of the oomycete Peronosclerospora sorghi, a cosmopolitan pathogen of maize and sorghum, is inflated with dispersed pseudogenes.</title>
        <authorList>
            <person name="Fletcher K."/>
            <person name="Martin F."/>
            <person name="Isakeit T."/>
            <person name="Cavanaugh K."/>
            <person name="Magill C."/>
            <person name="Michelmore R."/>
        </authorList>
    </citation>
    <scope>NUCLEOTIDE SEQUENCE [LARGE SCALE GENOMIC DNA]</scope>
    <source>
        <strain evidence="1">P6</strain>
    </source>
</reference>
<sequence length="131" mass="15095">MSRLRLLWALVVQEEEEEEELRDQQLWLEIARVRLSTRFYGSRPDLRHLYSMFGIPPTTARRCLAKAEEVLSLALDSVADAEVRCPTAQEQVASGRLVETREPLVTKKFGFIDGKNYQVKQPSRAEVQNAY</sequence>
<evidence type="ECO:0000313" key="2">
    <source>
        <dbReference type="Proteomes" id="UP001163321"/>
    </source>
</evidence>
<protein>
    <submittedName>
        <fullName evidence="1">Uncharacterized protein</fullName>
    </submittedName>
</protein>